<name>A0A195BCH1_9HYME</name>
<gene>
    <name evidence="1" type="ORF">ALC53_07262</name>
</gene>
<protein>
    <submittedName>
        <fullName evidence="1">Uncharacterized protein</fullName>
    </submittedName>
</protein>
<dbReference type="Proteomes" id="UP000078540">
    <property type="component" value="Unassembled WGS sequence"/>
</dbReference>
<organism evidence="1 2">
    <name type="scientific">Atta colombica</name>
    <dbReference type="NCBI Taxonomy" id="520822"/>
    <lineage>
        <taxon>Eukaryota</taxon>
        <taxon>Metazoa</taxon>
        <taxon>Ecdysozoa</taxon>
        <taxon>Arthropoda</taxon>
        <taxon>Hexapoda</taxon>
        <taxon>Insecta</taxon>
        <taxon>Pterygota</taxon>
        <taxon>Neoptera</taxon>
        <taxon>Endopterygota</taxon>
        <taxon>Hymenoptera</taxon>
        <taxon>Apocrita</taxon>
        <taxon>Aculeata</taxon>
        <taxon>Formicoidea</taxon>
        <taxon>Formicidae</taxon>
        <taxon>Myrmicinae</taxon>
        <taxon>Atta</taxon>
    </lineage>
</organism>
<accession>A0A195BCH1</accession>
<sequence length="73" mass="8090">MASLISFSCTSFRNVVQRTSGSLVDTLFINFSISFSFIEACKRFLSTLVSKSLKGQPPSYVAPLIPTYNNFDV</sequence>
<keyword evidence="2" id="KW-1185">Reference proteome</keyword>
<proteinExistence type="predicted"/>
<reference evidence="1 2" key="1">
    <citation type="submission" date="2015-09" db="EMBL/GenBank/DDBJ databases">
        <title>Atta colombica WGS genome.</title>
        <authorList>
            <person name="Nygaard S."/>
            <person name="Hu H."/>
            <person name="Boomsma J."/>
            <person name="Zhang G."/>
        </authorList>
    </citation>
    <scope>NUCLEOTIDE SEQUENCE [LARGE SCALE GENOMIC DNA]</scope>
    <source>
        <strain evidence="1">Treedump-2</strain>
        <tissue evidence="1">Whole body</tissue>
    </source>
</reference>
<evidence type="ECO:0000313" key="2">
    <source>
        <dbReference type="Proteomes" id="UP000078540"/>
    </source>
</evidence>
<evidence type="ECO:0000313" key="1">
    <source>
        <dbReference type="EMBL" id="KYM82261.1"/>
    </source>
</evidence>
<dbReference type="EMBL" id="KQ976514">
    <property type="protein sequence ID" value="KYM82261.1"/>
    <property type="molecule type" value="Genomic_DNA"/>
</dbReference>
<dbReference type="AlphaFoldDB" id="A0A195BCH1"/>